<comment type="similarity">
    <text evidence="2">Belongs to the type II topoisomerase GyrA/ParC subunit family.</text>
</comment>
<dbReference type="InterPro" id="IPR013760">
    <property type="entry name" value="Topo_IIA-like_dom_sf"/>
</dbReference>
<dbReference type="Proteomes" id="UP000243745">
    <property type="component" value="Unassembled WGS sequence"/>
</dbReference>
<dbReference type="Gene3D" id="3.30.1360.40">
    <property type="match status" value="1"/>
</dbReference>
<evidence type="ECO:0000256" key="5">
    <source>
        <dbReference type="ARBA" id="ARBA00023125"/>
    </source>
</evidence>
<evidence type="ECO:0000256" key="2">
    <source>
        <dbReference type="ARBA" id="ARBA00008263"/>
    </source>
</evidence>
<dbReference type="FunFam" id="3.90.199.10:FF:000001">
    <property type="entry name" value="DNA gyrase subunit A"/>
    <property type="match status" value="1"/>
</dbReference>
<proteinExistence type="inferred from homology"/>
<feature type="region of interest" description="Disordered" evidence="8">
    <location>
        <begin position="904"/>
        <end position="951"/>
    </location>
</feature>
<evidence type="ECO:0000256" key="7">
    <source>
        <dbReference type="PROSITE-ProRule" id="PRU01384"/>
    </source>
</evidence>
<dbReference type="GO" id="GO:0009330">
    <property type="term" value="C:DNA topoisomerase type II (double strand cut, ATP-hydrolyzing) complex"/>
    <property type="evidence" value="ECO:0007669"/>
    <property type="project" value="TreeGrafter"/>
</dbReference>
<evidence type="ECO:0000256" key="4">
    <source>
        <dbReference type="ARBA" id="ARBA00023029"/>
    </source>
</evidence>
<dbReference type="Gene3D" id="1.10.268.10">
    <property type="entry name" value="Topoisomerase, domain 3"/>
    <property type="match status" value="1"/>
</dbReference>
<dbReference type="GO" id="GO:0005524">
    <property type="term" value="F:ATP binding"/>
    <property type="evidence" value="ECO:0007669"/>
    <property type="project" value="InterPro"/>
</dbReference>
<dbReference type="Pfam" id="PF00521">
    <property type="entry name" value="DNA_topoisoIV"/>
    <property type="match status" value="1"/>
</dbReference>
<dbReference type="InterPro" id="IPR013757">
    <property type="entry name" value="Topo_IIA_A_a_sf"/>
</dbReference>
<dbReference type="AlphaFoldDB" id="A0A662ZH51"/>
<dbReference type="Gene3D" id="3.90.199.10">
    <property type="entry name" value="Topoisomerase II, domain 5"/>
    <property type="match status" value="1"/>
</dbReference>
<reference evidence="10 11" key="1">
    <citation type="submission" date="2016-10" db="EMBL/GenBank/DDBJ databases">
        <authorList>
            <person name="Varghese N."/>
            <person name="Submissions S."/>
        </authorList>
    </citation>
    <scope>NUCLEOTIDE SEQUENCE [LARGE SCALE GENOMIC DNA]</scope>
    <source>
        <strain evidence="10 11">DSM 1361</strain>
    </source>
</reference>
<dbReference type="GO" id="GO:0003677">
    <property type="term" value="F:DNA binding"/>
    <property type="evidence" value="ECO:0007669"/>
    <property type="project" value="UniProtKB-UniRule"/>
</dbReference>
<dbReference type="SMART" id="SM00434">
    <property type="entry name" value="TOP4c"/>
    <property type="match status" value="1"/>
</dbReference>
<keyword evidence="5 7" id="KW-0238">DNA-binding</keyword>
<dbReference type="GO" id="GO:0003918">
    <property type="term" value="F:DNA topoisomerase type II (double strand cut, ATP-hydrolyzing) activity"/>
    <property type="evidence" value="ECO:0007669"/>
    <property type="project" value="UniProtKB-EC"/>
</dbReference>
<dbReference type="GO" id="GO:0005737">
    <property type="term" value="C:cytoplasm"/>
    <property type="evidence" value="ECO:0007669"/>
    <property type="project" value="TreeGrafter"/>
</dbReference>
<evidence type="ECO:0000259" key="9">
    <source>
        <dbReference type="PROSITE" id="PS52040"/>
    </source>
</evidence>
<feature type="active site" description="O-(5'-phospho-DNA)-tyrosine intermediate" evidence="7">
    <location>
        <position position="129"/>
    </location>
</feature>
<dbReference type="CDD" id="cd00187">
    <property type="entry name" value="TOP4c"/>
    <property type="match status" value="1"/>
</dbReference>
<dbReference type="InterPro" id="IPR002205">
    <property type="entry name" value="Topo_IIA_dom_A"/>
</dbReference>
<evidence type="ECO:0000256" key="3">
    <source>
        <dbReference type="ARBA" id="ARBA00012895"/>
    </source>
</evidence>
<dbReference type="InterPro" id="IPR013758">
    <property type="entry name" value="Topo_IIA_A/C_ab"/>
</dbReference>
<dbReference type="OrthoDB" id="9806486at2"/>
<dbReference type="GO" id="GO:0006265">
    <property type="term" value="P:DNA topological change"/>
    <property type="evidence" value="ECO:0007669"/>
    <property type="project" value="UniProtKB-UniRule"/>
</dbReference>
<gene>
    <name evidence="10" type="ORF">SAMN02910344_01031</name>
</gene>
<evidence type="ECO:0000256" key="6">
    <source>
        <dbReference type="ARBA" id="ARBA00023235"/>
    </source>
</evidence>
<feature type="compositionally biased region" description="Low complexity" evidence="8">
    <location>
        <begin position="917"/>
        <end position="927"/>
    </location>
</feature>
<organism evidence="10 11">
    <name type="scientific">Ruminobacter amylophilus</name>
    <dbReference type="NCBI Taxonomy" id="867"/>
    <lineage>
        <taxon>Bacteria</taxon>
        <taxon>Pseudomonadati</taxon>
        <taxon>Pseudomonadota</taxon>
        <taxon>Gammaproteobacteria</taxon>
        <taxon>Aeromonadales</taxon>
        <taxon>Succinivibrionaceae</taxon>
        <taxon>Ruminobacter</taxon>
    </lineage>
</organism>
<dbReference type="PANTHER" id="PTHR43493:SF5">
    <property type="entry name" value="DNA GYRASE SUBUNIT A, CHLOROPLASTIC_MITOCHONDRIAL"/>
    <property type="match status" value="1"/>
</dbReference>
<comment type="catalytic activity">
    <reaction evidence="1 7">
        <text>ATP-dependent breakage, passage and rejoining of double-stranded DNA.</text>
        <dbReference type="EC" id="5.6.2.2"/>
    </reaction>
</comment>
<dbReference type="InterPro" id="IPR050220">
    <property type="entry name" value="Type_II_DNA_Topoisomerases"/>
</dbReference>
<evidence type="ECO:0000313" key="11">
    <source>
        <dbReference type="Proteomes" id="UP000243745"/>
    </source>
</evidence>
<dbReference type="Gene3D" id="2.120.10.90">
    <property type="entry name" value="DNA gyrase/topoisomerase IV, subunit A, C-terminal"/>
    <property type="match status" value="1"/>
</dbReference>
<feature type="compositionally biased region" description="Low complexity" evidence="8">
    <location>
        <begin position="935"/>
        <end position="944"/>
    </location>
</feature>
<name>A0A662ZH51_9GAMM</name>
<protein>
    <recommendedName>
        <fullName evidence="3">DNA topoisomerase (ATP-hydrolyzing)</fullName>
        <ecNumber evidence="3">5.6.2.2</ecNumber>
    </recommendedName>
</protein>
<dbReference type="PANTHER" id="PTHR43493">
    <property type="entry name" value="DNA GYRASE/TOPOISOMERASE SUBUNIT A"/>
    <property type="match status" value="1"/>
</dbReference>
<evidence type="ECO:0000256" key="1">
    <source>
        <dbReference type="ARBA" id="ARBA00000185"/>
    </source>
</evidence>
<feature type="domain" description="Topo IIA-type catalytic" evidence="9">
    <location>
        <begin position="41"/>
        <end position="540"/>
    </location>
</feature>
<keyword evidence="4 7" id="KW-0799">Topoisomerase</keyword>
<dbReference type="EMBL" id="FOXF01000014">
    <property type="protein sequence ID" value="SFP30610.1"/>
    <property type="molecule type" value="Genomic_DNA"/>
</dbReference>
<dbReference type="SUPFAM" id="SSF56719">
    <property type="entry name" value="Type II DNA topoisomerase"/>
    <property type="match status" value="1"/>
</dbReference>
<dbReference type="EC" id="5.6.2.2" evidence="3"/>
<dbReference type="InterPro" id="IPR035516">
    <property type="entry name" value="Gyrase/topoIV_suA_C"/>
</dbReference>
<accession>A0A662ZH51</accession>
<dbReference type="InterPro" id="IPR006691">
    <property type="entry name" value="GyrA/parC_rep"/>
</dbReference>
<dbReference type="SUPFAM" id="SSF101904">
    <property type="entry name" value="GyrA/ParC C-terminal domain-like"/>
    <property type="match status" value="2"/>
</dbReference>
<dbReference type="NCBIfam" id="TIGR01063">
    <property type="entry name" value="gyrA"/>
    <property type="match status" value="1"/>
</dbReference>
<keyword evidence="11" id="KW-1185">Reference proteome</keyword>
<dbReference type="Pfam" id="PF03989">
    <property type="entry name" value="DNA_gyraseA_C"/>
    <property type="match status" value="6"/>
</dbReference>
<dbReference type="NCBIfam" id="NF004044">
    <property type="entry name" value="PRK05561.1"/>
    <property type="match status" value="1"/>
</dbReference>
<evidence type="ECO:0000256" key="8">
    <source>
        <dbReference type="SAM" id="MobiDB-lite"/>
    </source>
</evidence>
<dbReference type="NCBIfam" id="NF004043">
    <property type="entry name" value="PRK05560.1"/>
    <property type="match status" value="1"/>
</dbReference>
<dbReference type="RefSeq" id="WP_093141575.1">
    <property type="nucleotide sequence ID" value="NZ_FOXF01000014.1"/>
</dbReference>
<evidence type="ECO:0000313" key="10">
    <source>
        <dbReference type="EMBL" id="SFP30610.1"/>
    </source>
</evidence>
<feature type="compositionally biased region" description="Acidic residues" evidence="8">
    <location>
        <begin position="905"/>
        <end position="916"/>
    </location>
</feature>
<sequence>MSDNTTSRDTLPENVRPVKITEQLQTSFINYAMSVIVDRALPDVRDGLKPVHRRSLYSMYKLRNFYNTKHLKSARVVGDVIGKYHPHGDTSVYDTIVRMAQDFSLRYPLVDGHGNFGDADGYKPAAMRYTEVRMSKICGEMVADLEKETVDTVPNYDNSEEIPVVMPNKLPNLLINGTSGIAVGMATNIPTHNLTEVVNATVALMRNPELTVDDLMQYIPAPDFPGGGIIYGQNEIKRAYRTGNGKAIIRAKTSIDDDGNGRQKIVVTELPYGVGPAEIEKKISECIRDRTIEGITRVNNGSTKNVHIEIFLRQNESPEIVLNKLFQQTRMQISFPINMLALVNNRPEVLNLKQIIEYFIKHRKEVVTRRTVYDLKVARERAHRLEALLVALSNIDEIINIIRSSANRQAAHEALMAHPWKYGDLSSLIQVDASGRELCKPEYIDAAFGIRDGFYYFSDPQTTAILDMPLHRLTNLERSKISEEYGELTASIKYYLEILGSEELLRNIIIEELEEIRNTYGDARRSVIETNTAEITKKDLVDPVSAVITLSHAGYIKYQPLSEYEAQKRGGRGRRATLVKDEDVIDSMYVVNTHDTVLCFTSRGKVFSINVYDLPEASSNSKGRPIVNMLRLDENESIQTIVPVNSFEENKFLFFATSNGYVKKTKLSAYKNVNAQGLRAIKLDEGVSLVNVALTSGSDVIGLFSSDGRACLFNEYSPLTPTADATVDAESENEEGADVAEEAADVSADVENDAEGSEDDALVIGPNYKGGVRASGRVSRGVRGMNLAKGHQVVSMMVVDATLPYVLIATENGFGKRSPVADFPLRRRNAKGVIAIKGEDRNGRVIGAVQVTDGDEIILINNAGILVRTRVDEVSVISRYGQGVRLIRLDEGLKLVSVQRVVKTDDEEQNEAEAPDAEGSAGAADAENAADDLSADVPGAAANPADDDADI</sequence>
<keyword evidence="6 7" id="KW-0413">Isomerase</keyword>
<dbReference type="PROSITE" id="PS52040">
    <property type="entry name" value="TOPO_IIA"/>
    <property type="match status" value="1"/>
</dbReference>